<dbReference type="GO" id="GO:0046872">
    <property type="term" value="F:metal ion binding"/>
    <property type="evidence" value="ECO:0007669"/>
    <property type="project" value="UniProtKB-KW"/>
</dbReference>
<evidence type="ECO:0000256" key="4">
    <source>
        <dbReference type="ARBA" id="ARBA00022982"/>
    </source>
</evidence>
<dbReference type="InterPro" id="IPR007419">
    <property type="entry name" value="BFD-like_2Fe2S-bd_dom"/>
</dbReference>
<evidence type="ECO:0000256" key="1">
    <source>
        <dbReference type="ARBA" id="ARBA00022448"/>
    </source>
</evidence>
<dbReference type="PANTHER" id="PTHR37424">
    <property type="entry name" value="BACTERIOFERRITIN-ASSOCIATED FERREDOXIN"/>
    <property type="match status" value="1"/>
</dbReference>
<keyword evidence="4" id="KW-0249">Electron transport</keyword>
<evidence type="ECO:0000259" key="9">
    <source>
        <dbReference type="Pfam" id="PF04324"/>
    </source>
</evidence>
<evidence type="ECO:0000313" key="11">
    <source>
        <dbReference type="Proteomes" id="UP001176960"/>
    </source>
</evidence>
<reference evidence="10" key="1">
    <citation type="submission" date="2023-03" db="EMBL/GenBank/DDBJ databases">
        <authorList>
            <person name="Cleenwerck I."/>
        </authorList>
    </citation>
    <scope>NUCLEOTIDE SEQUENCE</scope>
    <source>
        <strain evidence="10">LMG 32879</strain>
    </source>
</reference>
<evidence type="ECO:0000313" key="10">
    <source>
        <dbReference type="EMBL" id="CAI9119854.1"/>
    </source>
</evidence>
<keyword evidence="6" id="KW-0411">Iron-sulfur</keyword>
<name>A0AA35XVK9_9PROT</name>
<dbReference type="PANTHER" id="PTHR37424:SF1">
    <property type="entry name" value="BACTERIOFERRITIN-ASSOCIATED FERREDOXIN"/>
    <property type="match status" value="1"/>
</dbReference>
<evidence type="ECO:0000256" key="6">
    <source>
        <dbReference type="ARBA" id="ARBA00023014"/>
    </source>
</evidence>
<proteinExistence type="inferred from homology"/>
<comment type="caution">
    <text evidence="10">The sequence shown here is derived from an EMBL/GenBank/DDBJ whole genome shotgun (WGS) entry which is preliminary data.</text>
</comment>
<dbReference type="Proteomes" id="UP001176960">
    <property type="component" value="Unassembled WGS sequence"/>
</dbReference>
<sequence>MIICSCNALTNHDVEHAVDRGARRPSEIYAARNCKAQCGNCVPGMVCTLRALLQQRANDSGLPPSRRPADVVASFL</sequence>
<evidence type="ECO:0000256" key="3">
    <source>
        <dbReference type="ARBA" id="ARBA00022723"/>
    </source>
</evidence>
<keyword evidence="5" id="KW-0408">Iron</keyword>
<evidence type="ECO:0000256" key="7">
    <source>
        <dbReference type="ARBA" id="ARBA00039386"/>
    </source>
</evidence>
<evidence type="ECO:0000256" key="2">
    <source>
        <dbReference type="ARBA" id="ARBA00022714"/>
    </source>
</evidence>
<dbReference type="InterPro" id="IPR052371">
    <property type="entry name" value="BFD-associated_ferredoxin"/>
</dbReference>
<accession>A0AA35XVK9</accession>
<dbReference type="InterPro" id="IPR041854">
    <property type="entry name" value="BFD-like_2Fe2S-bd_dom_sf"/>
</dbReference>
<dbReference type="Gene3D" id="1.10.10.1100">
    <property type="entry name" value="BFD-like [2Fe-2S]-binding domain"/>
    <property type="match status" value="1"/>
</dbReference>
<dbReference type="AlphaFoldDB" id="A0AA35XVK9"/>
<dbReference type="Pfam" id="PF04324">
    <property type="entry name" value="Fer2_BFD"/>
    <property type="match status" value="1"/>
</dbReference>
<evidence type="ECO:0000256" key="5">
    <source>
        <dbReference type="ARBA" id="ARBA00023004"/>
    </source>
</evidence>
<organism evidence="10 11">
    <name type="scientific">Brytella acorum</name>
    <dbReference type="NCBI Taxonomy" id="2959299"/>
    <lineage>
        <taxon>Bacteria</taxon>
        <taxon>Pseudomonadati</taxon>
        <taxon>Pseudomonadota</taxon>
        <taxon>Alphaproteobacteria</taxon>
        <taxon>Acetobacterales</taxon>
        <taxon>Acetobacteraceae</taxon>
        <taxon>Brytella</taxon>
    </lineage>
</organism>
<dbReference type="GO" id="GO:0051537">
    <property type="term" value="F:2 iron, 2 sulfur cluster binding"/>
    <property type="evidence" value="ECO:0007669"/>
    <property type="project" value="UniProtKB-KW"/>
</dbReference>
<keyword evidence="3" id="KW-0479">Metal-binding</keyword>
<feature type="domain" description="BFD-like [2Fe-2S]-binding" evidence="9">
    <location>
        <begin position="2"/>
        <end position="44"/>
    </location>
</feature>
<protein>
    <recommendedName>
        <fullName evidence="7">Bacterioferritin-associated ferredoxin</fullName>
    </recommendedName>
</protein>
<evidence type="ECO:0000256" key="8">
    <source>
        <dbReference type="ARBA" id="ARBA00046332"/>
    </source>
</evidence>
<dbReference type="SUPFAM" id="SSF47741">
    <property type="entry name" value="CO dehydrogenase ISP C-domain like"/>
    <property type="match status" value="1"/>
</dbReference>
<dbReference type="RefSeq" id="WP_289841157.1">
    <property type="nucleotide sequence ID" value="NZ_CATKSH010000003.1"/>
</dbReference>
<keyword evidence="1" id="KW-0813">Transport</keyword>
<dbReference type="InterPro" id="IPR036884">
    <property type="entry name" value="2Fe-2S-bd_dom_sf"/>
</dbReference>
<comment type="similarity">
    <text evidence="8">Belongs to the Bfd family.</text>
</comment>
<keyword evidence="11" id="KW-1185">Reference proteome</keyword>
<dbReference type="EMBL" id="CATKSH010000003">
    <property type="protein sequence ID" value="CAI9119854.1"/>
    <property type="molecule type" value="Genomic_DNA"/>
</dbReference>
<keyword evidence="2" id="KW-0001">2Fe-2S</keyword>
<gene>
    <name evidence="10" type="ORF">LMG32879_000680</name>
</gene>